<accession>A0A397R3I9</accession>
<comment type="caution">
    <text evidence="4">The sequence shown here is derived from an EMBL/GenBank/DDBJ whole genome shotgun (WGS) entry which is preliminary data.</text>
</comment>
<dbReference type="Proteomes" id="UP000266506">
    <property type="component" value="Unassembled WGS sequence"/>
</dbReference>
<feature type="domain" description="RCK N-terminal" evidence="2">
    <location>
        <begin position="7"/>
        <end position="124"/>
    </location>
</feature>
<organism evidence="4 5">
    <name type="scientific">Anaeroplasma bactoclasticum</name>
    <dbReference type="NCBI Taxonomy" id="2088"/>
    <lineage>
        <taxon>Bacteria</taxon>
        <taxon>Bacillati</taxon>
        <taxon>Mycoplasmatota</taxon>
        <taxon>Mollicutes</taxon>
        <taxon>Anaeroplasmatales</taxon>
        <taxon>Anaeroplasmataceae</taxon>
        <taxon>Anaeroplasma</taxon>
    </lineage>
</organism>
<dbReference type="InterPro" id="IPR036291">
    <property type="entry name" value="NAD(P)-bd_dom_sf"/>
</dbReference>
<dbReference type="InterPro" id="IPR050721">
    <property type="entry name" value="Trk_Ktr_HKT_K-transport"/>
</dbReference>
<feature type="compositionally biased region" description="Basic and acidic residues" evidence="1">
    <location>
        <begin position="257"/>
        <end position="267"/>
    </location>
</feature>
<dbReference type="PANTHER" id="PTHR43833:SF7">
    <property type="entry name" value="KTR SYSTEM POTASSIUM UPTAKE PROTEIN C"/>
    <property type="match status" value="1"/>
</dbReference>
<evidence type="ECO:0000313" key="4">
    <source>
        <dbReference type="EMBL" id="RIA64724.1"/>
    </source>
</evidence>
<dbReference type="Gene3D" id="3.30.70.1450">
    <property type="entry name" value="Regulator of K+ conductance, C-terminal domain"/>
    <property type="match status" value="1"/>
</dbReference>
<dbReference type="OrthoDB" id="9776294at2"/>
<dbReference type="SUPFAM" id="SSF51735">
    <property type="entry name" value="NAD(P)-binding Rossmann-fold domains"/>
    <property type="match status" value="1"/>
</dbReference>
<evidence type="ECO:0000256" key="1">
    <source>
        <dbReference type="SAM" id="MobiDB-lite"/>
    </source>
</evidence>
<dbReference type="PROSITE" id="PS51201">
    <property type="entry name" value="RCK_N"/>
    <property type="match status" value="1"/>
</dbReference>
<proteinExistence type="predicted"/>
<dbReference type="PANTHER" id="PTHR43833">
    <property type="entry name" value="POTASSIUM CHANNEL PROTEIN 2-RELATED-RELATED"/>
    <property type="match status" value="1"/>
</dbReference>
<dbReference type="AlphaFoldDB" id="A0A397R3I9"/>
<evidence type="ECO:0000259" key="3">
    <source>
        <dbReference type="PROSITE" id="PS51202"/>
    </source>
</evidence>
<evidence type="ECO:0000259" key="2">
    <source>
        <dbReference type="PROSITE" id="PS51201"/>
    </source>
</evidence>
<dbReference type="InParanoid" id="A0A397R3I9"/>
<dbReference type="GO" id="GO:0006813">
    <property type="term" value="P:potassium ion transport"/>
    <property type="evidence" value="ECO:0007669"/>
    <property type="project" value="InterPro"/>
</dbReference>
<dbReference type="SUPFAM" id="SSF116726">
    <property type="entry name" value="TrkA C-terminal domain-like"/>
    <property type="match status" value="1"/>
</dbReference>
<feature type="compositionally biased region" description="Basic and acidic residues" evidence="1">
    <location>
        <begin position="228"/>
        <end position="243"/>
    </location>
</feature>
<dbReference type="EMBL" id="QXEV01000044">
    <property type="protein sequence ID" value="RIA64724.1"/>
    <property type="molecule type" value="Genomic_DNA"/>
</dbReference>
<reference evidence="4 5" key="1">
    <citation type="submission" date="2018-08" db="EMBL/GenBank/DDBJ databases">
        <title>Genomic Encyclopedia of Archaeal and Bacterial Type Strains, Phase II (KMG-II): from individual species to whole genera.</title>
        <authorList>
            <person name="Goeker M."/>
        </authorList>
    </citation>
    <scope>NUCLEOTIDE SEQUENCE [LARGE SCALE GENOMIC DNA]</scope>
    <source>
        <strain evidence="4 5">ATCC 27112</strain>
    </source>
</reference>
<dbReference type="Gene3D" id="3.40.50.720">
    <property type="entry name" value="NAD(P)-binding Rossmann-like Domain"/>
    <property type="match status" value="1"/>
</dbReference>
<gene>
    <name evidence="4" type="ORF">EI71_01990</name>
</gene>
<evidence type="ECO:0000313" key="5">
    <source>
        <dbReference type="Proteomes" id="UP000266506"/>
    </source>
</evidence>
<dbReference type="InterPro" id="IPR036721">
    <property type="entry name" value="RCK_C_sf"/>
</dbReference>
<dbReference type="InterPro" id="IPR006037">
    <property type="entry name" value="RCK_C"/>
</dbReference>
<dbReference type="Pfam" id="PF02254">
    <property type="entry name" value="TrkA_N"/>
    <property type="match status" value="1"/>
</dbReference>
<dbReference type="FunCoup" id="A0A397R3I9">
    <property type="interactions" value="105"/>
</dbReference>
<name>A0A397R3I9_9MOLU</name>
<feature type="domain" description="RCK C-terminal" evidence="3">
    <location>
        <begin position="140"/>
        <end position="223"/>
    </location>
</feature>
<feature type="region of interest" description="Disordered" evidence="1">
    <location>
        <begin position="228"/>
        <end position="267"/>
    </location>
</feature>
<keyword evidence="5" id="KW-1185">Reference proteome</keyword>
<dbReference type="RefSeq" id="WP_119017024.1">
    <property type="nucleotide sequence ID" value="NZ_QXEV01000044.1"/>
</dbReference>
<dbReference type="InterPro" id="IPR003148">
    <property type="entry name" value="RCK_N"/>
</dbReference>
<feature type="compositionally biased region" description="Low complexity" evidence="1">
    <location>
        <begin position="245"/>
        <end position="255"/>
    </location>
</feature>
<dbReference type="GO" id="GO:0008324">
    <property type="term" value="F:monoatomic cation transmembrane transporter activity"/>
    <property type="evidence" value="ECO:0007669"/>
    <property type="project" value="InterPro"/>
</dbReference>
<protein>
    <submittedName>
        <fullName evidence="4">Trk system potassium uptake protein TrkA</fullName>
    </submittedName>
</protein>
<dbReference type="Pfam" id="PF02080">
    <property type="entry name" value="TrkA_C"/>
    <property type="match status" value="1"/>
</dbReference>
<dbReference type="PROSITE" id="PS51202">
    <property type="entry name" value="RCK_C"/>
    <property type="match status" value="1"/>
</dbReference>
<sequence>MRRATAKKSFMIIGLGRFGANIAKILANMDADVLAIDIDEESVTKVASFIPHCVVADSTKPNVLKELGASQIDHAVVAIGNNLQASILTVLNLKNFGVKKITVRADEEGHKEVYRMLGATEVIIPEEATALSLANQIMSDSILDYYQLAEDYTMVKISVGEGFEPKSIIDMNVRVLFDVNIVGLIKDGKFAIPKPMDLISPGDVLVVVGTKENYMKFENFLNEKSRPKVDEKKPLTKVEEKKVASKTQTKTQTKATPKKDVKEKSKK</sequence>